<feature type="transmembrane region" description="Helical" evidence="7">
    <location>
        <begin position="55"/>
        <end position="76"/>
    </location>
</feature>
<keyword evidence="5 7" id="KW-1133">Transmembrane helix</keyword>
<feature type="domain" description="Bacterial sugar transferase" evidence="8">
    <location>
        <begin position="50"/>
        <end position="239"/>
    </location>
</feature>
<evidence type="ECO:0000256" key="2">
    <source>
        <dbReference type="ARBA" id="ARBA00006464"/>
    </source>
</evidence>
<dbReference type="STRING" id="40754.THII_0822"/>
<proteinExistence type="inferred from homology"/>
<reference evidence="9 10" key="1">
    <citation type="journal article" date="2014" name="ISME J.">
        <title>Ecophysiology of Thioploca ingrica as revealed by the complete genome sequence supplemented with proteomic evidence.</title>
        <authorList>
            <person name="Kojima H."/>
            <person name="Ogura Y."/>
            <person name="Yamamoto N."/>
            <person name="Togashi T."/>
            <person name="Mori H."/>
            <person name="Watanabe T."/>
            <person name="Nemoto F."/>
            <person name="Kurokawa K."/>
            <person name="Hayashi T."/>
            <person name="Fukui M."/>
        </authorList>
    </citation>
    <scope>NUCLEOTIDE SEQUENCE [LARGE SCALE GENOMIC DNA]</scope>
</reference>
<evidence type="ECO:0000256" key="7">
    <source>
        <dbReference type="SAM" id="Phobius"/>
    </source>
</evidence>
<keyword evidence="3 9" id="KW-0808">Transferase</keyword>
<keyword evidence="6 7" id="KW-0472">Membrane</keyword>
<name>A0A090ADZ9_9GAMM</name>
<comment type="similarity">
    <text evidence="2">Belongs to the bacterial sugar transferase family.</text>
</comment>
<dbReference type="GO" id="GO:0016020">
    <property type="term" value="C:membrane"/>
    <property type="evidence" value="ECO:0007669"/>
    <property type="project" value="UniProtKB-SubCell"/>
</dbReference>
<evidence type="ECO:0000256" key="6">
    <source>
        <dbReference type="ARBA" id="ARBA00023136"/>
    </source>
</evidence>
<dbReference type="HOGENOM" id="CLU_024920_1_0_6"/>
<comment type="subcellular location">
    <subcellularLocation>
        <location evidence="1">Membrane</location>
        <topology evidence="1">Multi-pass membrane protein</topology>
    </subcellularLocation>
</comment>
<protein>
    <submittedName>
        <fullName evidence="9">Bacterial sugar transferase</fullName>
    </submittedName>
</protein>
<evidence type="ECO:0000313" key="9">
    <source>
        <dbReference type="EMBL" id="BAP55119.1"/>
    </source>
</evidence>
<evidence type="ECO:0000256" key="3">
    <source>
        <dbReference type="ARBA" id="ARBA00022679"/>
    </source>
</evidence>
<dbReference type="InterPro" id="IPR003362">
    <property type="entry name" value="Bact_transf"/>
</dbReference>
<dbReference type="Pfam" id="PF02397">
    <property type="entry name" value="Bac_transf"/>
    <property type="match status" value="1"/>
</dbReference>
<dbReference type="InterPro" id="IPR017475">
    <property type="entry name" value="EPS_sugar_tfrase"/>
</dbReference>
<sequence length="244" mass="28340">MSDYSSTSTILKDQWQEMDTINMNTSSIIAVPIPLSNSNKKTKRYYFMAKRSFDIFITTIALILLSPLLLTVALLIRLDSKGSIFFSQLRVGKGGKEFKMWKFRSMYIDAEKRKQELMKKNEMQGGVLFKLKQDPRVTRVGRILRKFSIDELPQLWNVWRGDMSLVGPRPPLPNEVQEYTCHQRKRLEVTPGITCIWQVSGRSDIPFHQQVEMDLEYIRNQSLTYDLIILLRTVPAVLKARGAY</sequence>
<dbReference type="PANTHER" id="PTHR30576:SF10">
    <property type="entry name" value="SLL5057 PROTEIN"/>
    <property type="match status" value="1"/>
</dbReference>
<organism evidence="9 10">
    <name type="scientific">Thioploca ingrica</name>
    <dbReference type="NCBI Taxonomy" id="40754"/>
    <lineage>
        <taxon>Bacteria</taxon>
        <taxon>Pseudomonadati</taxon>
        <taxon>Pseudomonadota</taxon>
        <taxon>Gammaproteobacteria</taxon>
        <taxon>Thiotrichales</taxon>
        <taxon>Thiotrichaceae</taxon>
        <taxon>Thioploca</taxon>
    </lineage>
</organism>
<evidence type="ECO:0000256" key="1">
    <source>
        <dbReference type="ARBA" id="ARBA00004141"/>
    </source>
</evidence>
<keyword evidence="10" id="KW-1185">Reference proteome</keyword>
<keyword evidence="4 7" id="KW-0812">Transmembrane</keyword>
<dbReference type="GO" id="GO:0016780">
    <property type="term" value="F:phosphotransferase activity, for other substituted phosphate groups"/>
    <property type="evidence" value="ECO:0007669"/>
    <property type="project" value="TreeGrafter"/>
</dbReference>
<dbReference type="Proteomes" id="UP000031623">
    <property type="component" value="Chromosome"/>
</dbReference>
<evidence type="ECO:0000256" key="4">
    <source>
        <dbReference type="ARBA" id="ARBA00022692"/>
    </source>
</evidence>
<dbReference type="KEGG" id="tig:THII_0822"/>
<dbReference type="PANTHER" id="PTHR30576">
    <property type="entry name" value="COLANIC BIOSYNTHESIS UDP-GLUCOSE LIPID CARRIER TRANSFERASE"/>
    <property type="match status" value="1"/>
</dbReference>
<evidence type="ECO:0000313" key="10">
    <source>
        <dbReference type="Proteomes" id="UP000031623"/>
    </source>
</evidence>
<evidence type="ECO:0000259" key="8">
    <source>
        <dbReference type="Pfam" id="PF02397"/>
    </source>
</evidence>
<dbReference type="AlphaFoldDB" id="A0A090ADZ9"/>
<gene>
    <name evidence="9" type="ORF">THII_0822</name>
</gene>
<dbReference type="NCBIfam" id="TIGR03025">
    <property type="entry name" value="EPS_sugtrans"/>
    <property type="match status" value="1"/>
</dbReference>
<evidence type="ECO:0000256" key="5">
    <source>
        <dbReference type="ARBA" id="ARBA00022989"/>
    </source>
</evidence>
<accession>A0A090ADZ9</accession>
<dbReference type="EMBL" id="AP014633">
    <property type="protein sequence ID" value="BAP55119.1"/>
    <property type="molecule type" value="Genomic_DNA"/>
</dbReference>